<evidence type="ECO:0000313" key="1">
    <source>
        <dbReference type="EMBL" id="NIJ15916.1"/>
    </source>
</evidence>
<dbReference type="PANTHER" id="PTHR13812:SF19">
    <property type="entry name" value="KETIMINE REDUCTASE MU-CRYSTALLIN"/>
    <property type="match status" value="1"/>
</dbReference>
<keyword evidence="1" id="KW-0456">Lyase</keyword>
<dbReference type="EMBL" id="JAASQR010000001">
    <property type="protein sequence ID" value="NIJ15916.1"/>
    <property type="molecule type" value="Genomic_DNA"/>
</dbReference>
<dbReference type="EC" id="4.3.1.12" evidence="1"/>
<dbReference type="InterPro" id="IPR003462">
    <property type="entry name" value="ODC_Mu_crystall"/>
</dbReference>
<dbReference type="Pfam" id="PF02423">
    <property type="entry name" value="OCD_Mu_crystall"/>
    <property type="match status" value="1"/>
</dbReference>
<dbReference type="PANTHER" id="PTHR13812">
    <property type="entry name" value="KETIMINE REDUCTASE MU-CRYSTALLIN"/>
    <property type="match status" value="1"/>
</dbReference>
<evidence type="ECO:0000313" key="2">
    <source>
        <dbReference type="Proteomes" id="UP000576821"/>
    </source>
</evidence>
<comment type="caution">
    <text evidence="1">The sequence shown here is derived from an EMBL/GenBank/DDBJ whole genome shotgun (WGS) entry which is preliminary data.</text>
</comment>
<dbReference type="PIRSF" id="PIRSF001439">
    <property type="entry name" value="CryM"/>
    <property type="match status" value="1"/>
</dbReference>
<dbReference type="GO" id="GO:0008473">
    <property type="term" value="F:ornithine cyclodeaminase activity"/>
    <property type="evidence" value="ECO:0007669"/>
    <property type="project" value="UniProtKB-EC"/>
</dbReference>
<organism evidence="1 2">
    <name type="scientific">Sphingobium vermicomposti</name>
    <dbReference type="NCBI Taxonomy" id="529005"/>
    <lineage>
        <taxon>Bacteria</taxon>
        <taxon>Pseudomonadati</taxon>
        <taxon>Pseudomonadota</taxon>
        <taxon>Alphaproteobacteria</taxon>
        <taxon>Sphingomonadales</taxon>
        <taxon>Sphingomonadaceae</taxon>
        <taxon>Sphingobium</taxon>
    </lineage>
</organism>
<keyword evidence="2" id="KW-1185">Reference proteome</keyword>
<dbReference type="Proteomes" id="UP000576821">
    <property type="component" value="Unassembled WGS sequence"/>
</dbReference>
<dbReference type="AlphaFoldDB" id="A0A846MGD0"/>
<protein>
    <submittedName>
        <fullName evidence="1">Ornithine cyclodeaminase</fullName>
        <ecNumber evidence="1">4.3.1.12</ecNumber>
    </submittedName>
</protein>
<sequence length="330" mass="35151">MNKTIEHPQVRPPLRITRAQLERHLAPDGVLAVVRQALIDHAAGEYALPAPTHLTFAGGDCHIKSGFLKGGDNFTIKMATGFYGNPRKGLPSANGLLLLCSQETGFPLALFEDEGYLTAWRTTAAAILGVQVAAPSGPLRVGIVGSGLQAELAAQWLPDFCDVEGIGIWGRNGDRTSGLVSRLNTCPPATAYDDLRALCDWANVLIATTPSPEPLIRSEWVKPGTHIVALGADNPGKAELDPLLVARCALIATDDHGQCLHHGDFGHAVRAGLVREDADRPLGEMLSATSPAPFIREANMITMVDLTGLAAQDDAIASFFYRAMTAAHEE</sequence>
<dbReference type="Gene3D" id="3.30.1780.10">
    <property type="entry name" value="ornithine cyclodeaminase, domain 1"/>
    <property type="match status" value="1"/>
</dbReference>
<gene>
    <name evidence="1" type="ORF">FHS54_000865</name>
</gene>
<dbReference type="InterPro" id="IPR023401">
    <property type="entry name" value="ODC_N"/>
</dbReference>
<reference evidence="1 2" key="1">
    <citation type="submission" date="2020-03" db="EMBL/GenBank/DDBJ databases">
        <title>Genomic Encyclopedia of Type Strains, Phase IV (KMG-IV): sequencing the most valuable type-strain genomes for metagenomic binning, comparative biology and taxonomic classification.</title>
        <authorList>
            <person name="Goeker M."/>
        </authorList>
    </citation>
    <scope>NUCLEOTIDE SEQUENCE [LARGE SCALE GENOMIC DNA]</scope>
    <source>
        <strain evidence="1 2">DSM 21299</strain>
    </source>
</reference>
<dbReference type="RefSeq" id="WP_167302520.1">
    <property type="nucleotide sequence ID" value="NZ_JAASQR010000001.1"/>
</dbReference>
<proteinExistence type="predicted"/>
<name>A0A846MGD0_9SPHN</name>
<dbReference type="GO" id="GO:0005737">
    <property type="term" value="C:cytoplasm"/>
    <property type="evidence" value="ECO:0007669"/>
    <property type="project" value="TreeGrafter"/>
</dbReference>
<dbReference type="Gene3D" id="3.40.50.720">
    <property type="entry name" value="NAD(P)-binding Rossmann-like Domain"/>
    <property type="match status" value="1"/>
</dbReference>
<dbReference type="SUPFAM" id="SSF51735">
    <property type="entry name" value="NAD(P)-binding Rossmann-fold domains"/>
    <property type="match status" value="1"/>
</dbReference>
<dbReference type="InterPro" id="IPR036291">
    <property type="entry name" value="NAD(P)-bd_dom_sf"/>
</dbReference>
<accession>A0A846MGD0</accession>